<dbReference type="Proteomes" id="UP000595140">
    <property type="component" value="Unassembled WGS sequence"/>
</dbReference>
<evidence type="ECO:0000259" key="7">
    <source>
        <dbReference type="SMART" id="SM01332"/>
    </source>
</evidence>
<dbReference type="Gene3D" id="1.10.472.10">
    <property type="entry name" value="Cyclin-like"/>
    <property type="match status" value="1"/>
</dbReference>
<dbReference type="FunFam" id="1.10.472.10:FF:000091">
    <property type="entry name" value="putative cyclin-B3-1 isoform X3"/>
    <property type="match status" value="1"/>
</dbReference>
<protein>
    <recommendedName>
        <fullName evidence="10">Cyclin N-terminal domain-containing protein</fullName>
    </recommendedName>
</protein>
<feature type="domain" description="Cyclin C-terminal" evidence="7">
    <location>
        <begin position="507"/>
        <end position="624"/>
    </location>
</feature>
<dbReference type="InterPro" id="IPR039361">
    <property type="entry name" value="Cyclin"/>
</dbReference>
<evidence type="ECO:0000256" key="1">
    <source>
        <dbReference type="ARBA" id="ARBA00006955"/>
    </source>
</evidence>
<comment type="similarity">
    <text evidence="1">Belongs to the cyclin family. Cyclin AB subfamily.</text>
</comment>
<dbReference type="InterPro" id="IPR004367">
    <property type="entry name" value="Cyclin_C-dom"/>
</dbReference>
<dbReference type="OrthoDB" id="5590282at2759"/>
<sequence length="629" mass="70669">MAAVKFKSNSIVNRAKEDPKMGKNGGLRSFHIYSDEKRVKDGGHISCITRSKKSSLSNSTVMQNNTTSKRKLEKSKSKHGSGVKVGRKVLADISNTRSHISVQLGQKVLPDISNTKGSISRTEYHDGTTQQKTDAKKFPFLRRSSVFTRTTTAHISSRKPSMAKMTVGLAEASGKHDRFMRGSVAANKDLKAAADDPRAKAKSHAAAITGNRTTGKNSLLPLRKSLPALKRANIVNTVDAKKGPSTKSFTTRSRKSLPTLKDPNAMDISNIKKENAKVLEKGIHKKRFGVSAKSSFGRHTLPQENAESLNKRIGKHGFPVSAKPKVGRSILPQLPQMAARSKETHCQSSSNAQYVISSQQKQLLGTSSLCKYIGPIHSKLPSEVAPSNNSHDLSTSEADILTRKSSARRKSFTSLLVTRPKQWEEQTRLMEQKYLPKIYDDYNHLDVSEYVDDIYQYYWVMEAQHHPLRRYMEIQTEITPHMRGILINWLIEEKAVLKKLMFRLNAPTPYVFMLRFLRASQADKKFGHLAFFLVELCLVEDEALNYKPSLICASAIYVARCTLHMTTTWTPMLESHARYEESQLSDCAEMILRFHKAARTSRLSVTFEKYMRSAYSKVAAINPLKKLPQ</sequence>
<dbReference type="InterPro" id="IPR036915">
    <property type="entry name" value="Cyclin-like_sf"/>
</dbReference>
<feature type="domain" description="Cyclin-like" evidence="6">
    <location>
        <begin position="511"/>
        <end position="593"/>
    </location>
</feature>
<keyword evidence="9" id="KW-1185">Reference proteome</keyword>
<keyword evidence="2" id="KW-0132">Cell division</keyword>
<feature type="compositionally biased region" description="Basic residues" evidence="5">
    <location>
        <begin position="68"/>
        <end position="83"/>
    </location>
</feature>
<dbReference type="EMBL" id="OOIL02000001">
    <property type="protein sequence ID" value="VFQ58759.1"/>
    <property type="molecule type" value="Genomic_DNA"/>
</dbReference>
<dbReference type="SMART" id="SM00385">
    <property type="entry name" value="CYCLIN"/>
    <property type="match status" value="1"/>
</dbReference>
<dbReference type="SUPFAM" id="SSF47954">
    <property type="entry name" value="Cyclin-like"/>
    <property type="match status" value="2"/>
</dbReference>
<dbReference type="Pfam" id="PF02984">
    <property type="entry name" value="Cyclin_C"/>
    <property type="match status" value="1"/>
</dbReference>
<keyword evidence="4" id="KW-0131">Cell cycle</keyword>
<accession>A0A484K7J0</accession>
<keyword evidence="3" id="KW-0195">Cyclin</keyword>
<evidence type="ECO:0000256" key="5">
    <source>
        <dbReference type="SAM" id="MobiDB-lite"/>
    </source>
</evidence>
<evidence type="ECO:0008006" key="10">
    <source>
        <dbReference type="Google" id="ProtNLM"/>
    </source>
</evidence>
<evidence type="ECO:0000259" key="6">
    <source>
        <dbReference type="SMART" id="SM00385"/>
    </source>
</evidence>
<evidence type="ECO:0000313" key="9">
    <source>
        <dbReference type="Proteomes" id="UP000595140"/>
    </source>
</evidence>
<evidence type="ECO:0000313" key="8">
    <source>
        <dbReference type="EMBL" id="VFQ58759.1"/>
    </source>
</evidence>
<evidence type="ECO:0000256" key="3">
    <source>
        <dbReference type="ARBA" id="ARBA00023127"/>
    </source>
</evidence>
<evidence type="ECO:0000256" key="2">
    <source>
        <dbReference type="ARBA" id="ARBA00022618"/>
    </source>
</evidence>
<reference evidence="8 9" key="1">
    <citation type="submission" date="2018-04" db="EMBL/GenBank/DDBJ databases">
        <authorList>
            <person name="Vogel A."/>
        </authorList>
    </citation>
    <scope>NUCLEOTIDE SEQUENCE [LARGE SCALE GENOMIC DNA]</scope>
</reference>
<gene>
    <name evidence="8" type="ORF">CCAM_LOCUS535</name>
</gene>
<feature type="region of interest" description="Disordered" evidence="5">
    <location>
        <begin position="51"/>
        <end position="83"/>
    </location>
</feature>
<dbReference type="InterPro" id="IPR013763">
    <property type="entry name" value="Cyclin-like_dom"/>
</dbReference>
<dbReference type="SMART" id="SM01332">
    <property type="entry name" value="Cyclin_C"/>
    <property type="match status" value="1"/>
</dbReference>
<evidence type="ECO:0000256" key="4">
    <source>
        <dbReference type="ARBA" id="ARBA00023306"/>
    </source>
</evidence>
<dbReference type="PANTHER" id="PTHR10177">
    <property type="entry name" value="CYCLINS"/>
    <property type="match status" value="1"/>
</dbReference>
<name>A0A484K7J0_9ASTE</name>
<dbReference type="GO" id="GO:0051301">
    <property type="term" value="P:cell division"/>
    <property type="evidence" value="ECO:0007669"/>
    <property type="project" value="UniProtKB-KW"/>
</dbReference>
<organism evidence="8 9">
    <name type="scientific">Cuscuta campestris</name>
    <dbReference type="NCBI Taxonomy" id="132261"/>
    <lineage>
        <taxon>Eukaryota</taxon>
        <taxon>Viridiplantae</taxon>
        <taxon>Streptophyta</taxon>
        <taxon>Embryophyta</taxon>
        <taxon>Tracheophyta</taxon>
        <taxon>Spermatophyta</taxon>
        <taxon>Magnoliopsida</taxon>
        <taxon>eudicotyledons</taxon>
        <taxon>Gunneridae</taxon>
        <taxon>Pentapetalae</taxon>
        <taxon>asterids</taxon>
        <taxon>lamiids</taxon>
        <taxon>Solanales</taxon>
        <taxon>Convolvulaceae</taxon>
        <taxon>Cuscuteae</taxon>
        <taxon>Cuscuta</taxon>
        <taxon>Cuscuta subgen. Grammica</taxon>
        <taxon>Cuscuta sect. Cleistogrammica</taxon>
    </lineage>
</organism>
<dbReference type="AlphaFoldDB" id="A0A484K7J0"/>
<proteinExistence type="inferred from homology"/>
<feature type="region of interest" description="Disordered" evidence="5">
    <location>
        <begin position="241"/>
        <end position="265"/>
    </location>
</feature>
<feature type="compositionally biased region" description="Polar residues" evidence="5">
    <location>
        <begin position="54"/>
        <end position="67"/>
    </location>
</feature>